<name>A0AA36MYA5_9DINO</name>
<dbReference type="EMBL" id="CAUJNA010000989">
    <property type="protein sequence ID" value="CAJ1383118.1"/>
    <property type="molecule type" value="Genomic_DNA"/>
</dbReference>
<evidence type="ECO:0000313" key="2">
    <source>
        <dbReference type="Proteomes" id="UP001178507"/>
    </source>
</evidence>
<accession>A0AA36MYA5</accession>
<protein>
    <submittedName>
        <fullName evidence="1">Uncharacterized protein</fullName>
    </submittedName>
</protein>
<sequence length="319" mass="33443">MSDTEPAQYARLWTLNHPEDDADNEFVWRPDLAGLQLLPSHIESLLDGLDSRTTEITLAARDFRNAKELILAACAASGAPPFSRDEMEVTAMRLVTNLLAKHMGSEICNFHASFSEELGSLVLTLHDFDRTFDEGFQTELADVIQKSLSSETAFLPTLGVAATRHASVAKTQRRGLTSAGLALGAGAAASGGSALLAVGMAAAAAGVGATAVAEPEPTTPAVGHAVGRGTSKDLQVANAVSTLKGLLKSGLKLQLQDEVAEEELVLAVQLAAETSKHAQLVVSDEGMPSLMVPLGPLGEGNPLFEAGPWSTKAWTTVKH</sequence>
<dbReference type="Proteomes" id="UP001178507">
    <property type="component" value="Unassembled WGS sequence"/>
</dbReference>
<reference evidence="1" key="1">
    <citation type="submission" date="2023-08" db="EMBL/GenBank/DDBJ databases">
        <authorList>
            <person name="Chen Y."/>
            <person name="Shah S."/>
            <person name="Dougan E. K."/>
            <person name="Thang M."/>
            <person name="Chan C."/>
        </authorList>
    </citation>
    <scope>NUCLEOTIDE SEQUENCE</scope>
</reference>
<gene>
    <name evidence="1" type="ORF">EVOR1521_LOCUS10327</name>
</gene>
<dbReference type="AlphaFoldDB" id="A0AA36MYA5"/>
<comment type="caution">
    <text evidence="1">The sequence shown here is derived from an EMBL/GenBank/DDBJ whole genome shotgun (WGS) entry which is preliminary data.</text>
</comment>
<proteinExistence type="predicted"/>
<evidence type="ECO:0000313" key="1">
    <source>
        <dbReference type="EMBL" id="CAJ1383118.1"/>
    </source>
</evidence>
<keyword evidence="2" id="KW-1185">Reference proteome</keyword>
<organism evidence="1 2">
    <name type="scientific">Effrenium voratum</name>
    <dbReference type="NCBI Taxonomy" id="2562239"/>
    <lineage>
        <taxon>Eukaryota</taxon>
        <taxon>Sar</taxon>
        <taxon>Alveolata</taxon>
        <taxon>Dinophyceae</taxon>
        <taxon>Suessiales</taxon>
        <taxon>Symbiodiniaceae</taxon>
        <taxon>Effrenium</taxon>
    </lineage>
</organism>